<reference evidence="2" key="1">
    <citation type="submission" date="2019-03" db="EMBL/GenBank/DDBJ databases">
        <title>WGS assembly of Setaria viridis.</title>
        <authorList>
            <person name="Huang P."/>
            <person name="Jenkins J."/>
            <person name="Grimwood J."/>
            <person name="Barry K."/>
            <person name="Healey A."/>
            <person name="Mamidi S."/>
            <person name="Sreedasyam A."/>
            <person name="Shu S."/>
            <person name="Feldman M."/>
            <person name="Wu J."/>
            <person name="Yu Y."/>
            <person name="Chen C."/>
            <person name="Johnson J."/>
            <person name="Rokhsar D."/>
            <person name="Baxter I."/>
            <person name="Schmutz J."/>
            <person name="Brutnell T."/>
            <person name="Kellogg E."/>
        </authorList>
    </citation>
    <scope>NUCLEOTIDE SEQUENCE [LARGE SCALE GENOMIC DNA]</scope>
</reference>
<feature type="compositionally biased region" description="Basic and acidic residues" evidence="1">
    <location>
        <begin position="162"/>
        <end position="177"/>
    </location>
</feature>
<evidence type="ECO:0000313" key="2">
    <source>
        <dbReference type="EMBL" id="TKW21109.1"/>
    </source>
</evidence>
<feature type="compositionally biased region" description="Basic and acidic residues" evidence="1">
    <location>
        <begin position="84"/>
        <end position="95"/>
    </location>
</feature>
<protein>
    <submittedName>
        <fullName evidence="2">Uncharacterized protein</fullName>
    </submittedName>
</protein>
<feature type="region of interest" description="Disordered" evidence="1">
    <location>
        <begin position="111"/>
        <end position="177"/>
    </location>
</feature>
<gene>
    <name evidence="2" type="ORF">SEVIR_4G184400v2</name>
</gene>
<dbReference type="AlphaFoldDB" id="A0A4U6V2X1"/>
<sequence length="296" mass="32584">MYIRAARPGPAWAQQGPLIFVLGLARHYDVTVSCRACPQAASAAQARARKATGWPEARQLTSRPEAWRALAPGNSGSAGGCKGVPEEAVREDEGGWRRRLRRRPRGRVVVPEEATGVGGGVGGGHEEGRQCRRRWRPRGRAEAPPAEAASPRGREAASAVRRPPEGRPQAEGRSELRREVAAAALNEAASSRGREARNGGGGGAREGVWQFADNPLKYFTFTFQLHLAVWSLLAPACRRFRAAIAAKLDWDKQETVVPRSRVYGTYLKTCAETAEHWLDKCMRDRGARMMLQTHYW</sequence>
<evidence type="ECO:0000256" key="1">
    <source>
        <dbReference type="SAM" id="MobiDB-lite"/>
    </source>
</evidence>
<organism evidence="2 3">
    <name type="scientific">Setaria viridis</name>
    <name type="common">Green bristlegrass</name>
    <name type="synonym">Setaria italica subsp. viridis</name>
    <dbReference type="NCBI Taxonomy" id="4556"/>
    <lineage>
        <taxon>Eukaryota</taxon>
        <taxon>Viridiplantae</taxon>
        <taxon>Streptophyta</taxon>
        <taxon>Embryophyta</taxon>
        <taxon>Tracheophyta</taxon>
        <taxon>Spermatophyta</taxon>
        <taxon>Magnoliopsida</taxon>
        <taxon>Liliopsida</taxon>
        <taxon>Poales</taxon>
        <taxon>Poaceae</taxon>
        <taxon>PACMAD clade</taxon>
        <taxon>Panicoideae</taxon>
        <taxon>Panicodae</taxon>
        <taxon>Paniceae</taxon>
        <taxon>Cenchrinae</taxon>
        <taxon>Setaria</taxon>
    </lineage>
</organism>
<dbReference type="Gramene" id="TKW21109">
    <property type="protein sequence ID" value="TKW21109"/>
    <property type="gene ID" value="SEVIR_4G184400v2"/>
</dbReference>
<accession>A0A4U6V2X1</accession>
<feature type="compositionally biased region" description="Low complexity" evidence="1">
    <location>
        <begin position="142"/>
        <end position="159"/>
    </location>
</feature>
<name>A0A4U6V2X1_SETVI</name>
<feature type="region of interest" description="Disordered" evidence="1">
    <location>
        <begin position="72"/>
        <end position="95"/>
    </location>
</feature>
<dbReference type="Proteomes" id="UP000298652">
    <property type="component" value="Chromosome 4"/>
</dbReference>
<proteinExistence type="predicted"/>
<dbReference type="EMBL" id="CM016555">
    <property type="protein sequence ID" value="TKW21109.1"/>
    <property type="molecule type" value="Genomic_DNA"/>
</dbReference>
<keyword evidence="3" id="KW-1185">Reference proteome</keyword>
<evidence type="ECO:0000313" key="3">
    <source>
        <dbReference type="Proteomes" id="UP000298652"/>
    </source>
</evidence>